<protein>
    <submittedName>
        <fullName evidence="2">Uncharacterized protein</fullName>
    </submittedName>
</protein>
<organism evidence="2 3">
    <name type="scientific">Allocatelliglobosispora scoriae</name>
    <dbReference type="NCBI Taxonomy" id="643052"/>
    <lineage>
        <taxon>Bacteria</taxon>
        <taxon>Bacillati</taxon>
        <taxon>Actinomycetota</taxon>
        <taxon>Actinomycetes</taxon>
        <taxon>Micromonosporales</taxon>
        <taxon>Micromonosporaceae</taxon>
        <taxon>Allocatelliglobosispora</taxon>
    </lineage>
</organism>
<feature type="transmembrane region" description="Helical" evidence="1">
    <location>
        <begin position="52"/>
        <end position="69"/>
    </location>
</feature>
<name>A0A841BNS0_9ACTN</name>
<evidence type="ECO:0000313" key="2">
    <source>
        <dbReference type="EMBL" id="MBB5868471.1"/>
    </source>
</evidence>
<keyword evidence="1" id="KW-1133">Transmembrane helix</keyword>
<sequence>MRGISWFVAWCLVGTAYALAAAGALTIGIFVLPVAIAATVALALVRRSWIGLPGLIAGPAVLLGYLAYLNRGGPGDVCVSDAVSRSCTEQYSPWPFAVIGSALAIGSLALFALVGRKPRDAR</sequence>
<keyword evidence="3" id="KW-1185">Reference proteome</keyword>
<dbReference type="Proteomes" id="UP000587527">
    <property type="component" value="Unassembled WGS sequence"/>
</dbReference>
<dbReference type="RefSeq" id="WP_184834435.1">
    <property type="nucleotide sequence ID" value="NZ_JACHMN010000002.1"/>
</dbReference>
<comment type="caution">
    <text evidence="2">The sequence shown here is derived from an EMBL/GenBank/DDBJ whole genome shotgun (WGS) entry which is preliminary data.</text>
</comment>
<gene>
    <name evidence="2" type="ORF">F4553_001850</name>
</gene>
<accession>A0A841BNS0</accession>
<feature type="transmembrane region" description="Helical" evidence="1">
    <location>
        <begin position="28"/>
        <end position="45"/>
    </location>
</feature>
<keyword evidence="1" id="KW-0812">Transmembrane</keyword>
<proteinExistence type="predicted"/>
<reference evidence="2 3" key="1">
    <citation type="submission" date="2020-08" db="EMBL/GenBank/DDBJ databases">
        <title>Sequencing the genomes of 1000 actinobacteria strains.</title>
        <authorList>
            <person name="Klenk H.-P."/>
        </authorList>
    </citation>
    <scope>NUCLEOTIDE SEQUENCE [LARGE SCALE GENOMIC DNA]</scope>
    <source>
        <strain evidence="2 3">DSM 45362</strain>
    </source>
</reference>
<feature type="transmembrane region" description="Helical" evidence="1">
    <location>
        <begin position="94"/>
        <end position="114"/>
    </location>
</feature>
<dbReference type="EMBL" id="JACHMN010000002">
    <property type="protein sequence ID" value="MBB5868471.1"/>
    <property type="molecule type" value="Genomic_DNA"/>
</dbReference>
<evidence type="ECO:0000313" key="3">
    <source>
        <dbReference type="Proteomes" id="UP000587527"/>
    </source>
</evidence>
<keyword evidence="1" id="KW-0472">Membrane</keyword>
<dbReference type="AlphaFoldDB" id="A0A841BNS0"/>
<evidence type="ECO:0000256" key="1">
    <source>
        <dbReference type="SAM" id="Phobius"/>
    </source>
</evidence>